<proteinExistence type="predicted"/>
<protein>
    <submittedName>
        <fullName evidence="1">Uncharacterized protein</fullName>
    </submittedName>
</protein>
<organism evidence="1 2">
    <name type="scientific">Phomopsis amygdali</name>
    <name type="common">Fusicoccum amygdali</name>
    <dbReference type="NCBI Taxonomy" id="1214568"/>
    <lineage>
        <taxon>Eukaryota</taxon>
        <taxon>Fungi</taxon>
        <taxon>Dikarya</taxon>
        <taxon>Ascomycota</taxon>
        <taxon>Pezizomycotina</taxon>
        <taxon>Sordariomycetes</taxon>
        <taxon>Sordariomycetidae</taxon>
        <taxon>Diaporthales</taxon>
        <taxon>Diaporthaceae</taxon>
        <taxon>Diaporthe</taxon>
    </lineage>
</organism>
<dbReference type="EMBL" id="JAUJFL010000004">
    <property type="protein sequence ID" value="KAK2605357.1"/>
    <property type="molecule type" value="Genomic_DNA"/>
</dbReference>
<accession>A0AAD9SDM9</accession>
<gene>
    <name evidence="1" type="ORF">N8I77_008196</name>
</gene>
<name>A0AAD9SDM9_PHOAM</name>
<sequence length="230" mass="26048">MGYQERIPRRYQIEFPEPPSKTVPFLSMCHFYLHAINANPANFQKTLERYEPQRRLRLVEEPWLAVGLQLLLGGCWDLRNRFPCFPELLGDNITHVLEVLESLLEGVDSSGALCKAMSVTICSTATPSCTHTVGLDSHVHLGLRRMRDGVGTELNIRAVLMSILAERVGARSEATHFFMMMYLRALPRVWPSSRNSKEAAVGVEPGSCNNAMLDFPLFHLSLRICRSYQE</sequence>
<evidence type="ECO:0000313" key="2">
    <source>
        <dbReference type="Proteomes" id="UP001265746"/>
    </source>
</evidence>
<evidence type="ECO:0000313" key="1">
    <source>
        <dbReference type="EMBL" id="KAK2605357.1"/>
    </source>
</evidence>
<dbReference type="Proteomes" id="UP001265746">
    <property type="component" value="Unassembled WGS sequence"/>
</dbReference>
<comment type="caution">
    <text evidence="1">The sequence shown here is derived from an EMBL/GenBank/DDBJ whole genome shotgun (WGS) entry which is preliminary data.</text>
</comment>
<dbReference type="AlphaFoldDB" id="A0AAD9SDM9"/>
<keyword evidence="2" id="KW-1185">Reference proteome</keyword>
<reference evidence="1" key="1">
    <citation type="submission" date="2023-06" db="EMBL/GenBank/DDBJ databases">
        <authorList>
            <person name="Noh H."/>
        </authorList>
    </citation>
    <scope>NUCLEOTIDE SEQUENCE</scope>
    <source>
        <strain evidence="1">DUCC20226</strain>
    </source>
</reference>